<feature type="region of interest" description="Disordered" evidence="1">
    <location>
        <begin position="29"/>
        <end position="63"/>
    </location>
</feature>
<proteinExistence type="predicted"/>
<dbReference type="Proteomes" id="UP000815677">
    <property type="component" value="Unassembled WGS sequence"/>
</dbReference>
<evidence type="ECO:0000256" key="1">
    <source>
        <dbReference type="SAM" id="MobiDB-lite"/>
    </source>
</evidence>
<organism evidence="2 3">
    <name type="scientific">Mycena chlorophos</name>
    <name type="common">Agaric fungus</name>
    <name type="synonym">Agaricus chlorophos</name>
    <dbReference type="NCBI Taxonomy" id="658473"/>
    <lineage>
        <taxon>Eukaryota</taxon>
        <taxon>Fungi</taxon>
        <taxon>Dikarya</taxon>
        <taxon>Basidiomycota</taxon>
        <taxon>Agaricomycotina</taxon>
        <taxon>Agaricomycetes</taxon>
        <taxon>Agaricomycetidae</taxon>
        <taxon>Agaricales</taxon>
        <taxon>Marasmiineae</taxon>
        <taxon>Mycenaceae</taxon>
        <taxon>Mycena</taxon>
    </lineage>
</organism>
<reference evidence="2" key="1">
    <citation type="submission" date="2014-09" db="EMBL/GenBank/DDBJ databases">
        <title>Genome sequence of the luminous mushroom Mycena chlorophos for searching fungal bioluminescence genes.</title>
        <authorList>
            <person name="Tanaka Y."/>
            <person name="Kasuga D."/>
            <person name="Oba Y."/>
            <person name="Hase S."/>
            <person name="Sato K."/>
            <person name="Oba Y."/>
            <person name="Sakakibara Y."/>
        </authorList>
    </citation>
    <scope>NUCLEOTIDE SEQUENCE</scope>
</reference>
<keyword evidence="3" id="KW-1185">Reference proteome</keyword>
<evidence type="ECO:0000313" key="3">
    <source>
        <dbReference type="Proteomes" id="UP000815677"/>
    </source>
</evidence>
<evidence type="ECO:0000313" key="2">
    <source>
        <dbReference type="EMBL" id="GAT56461.1"/>
    </source>
</evidence>
<feature type="compositionally biased region" description="Basic and acidic residues" evidence="1">
    <location>
        <begin position="53"/>
        <end position="63"/>
    </location>
</feature>
<sequence length="79" mass="8549">MRLRDLTRLSHIPPLAAAARMSVAVLLSLTPKSERHKKPGREQSGTGSGAPSKRGEVDSRQDQSELRMVFVGLVPTTAL</sequence>
<evidence type="ECO:0008006" key="4">
    <source>
        <dbReference type="Google" id="ProtNLM"/>
    </source>
</evidence>
<protein>
    <recommendedName>
        <fullName evidence="4">Secreted protein</fullName>
    </recommendedName>
</protein>
<gene>
    <name evidence="2" type="ORF">MCHLO_13113</name>
</gene>
<dbReference type="EMBL" id="DF849285">
    <property type="protein sequence ID" value="GAT56461.1"/>
    <property type="molecule type" value="Genomic_DNA"/>
</dbReference>
<name>A0ABQ0LZH6_MYCCL</name>
<accession>A0ABQ0LZH6</accession>